<organism evidence="2 3">
    <name type="scientific">Thermothielavioides terrestris (strain ATCC 38088 / NRRL 8126)</name>
    <name type="common">Thielavia terrestris</name>
    <dbReference type="NCBI Taxonomy" id="578455"/>
    <lineage>
        <taxon>Eukaryota</taxon>
        <taxon>Fungi</taxon>
        <taxon>Dikarya</taxon>
        <taxon>Ascomycota</taxon>
        <taxon>Pezizomycotina</taxon>
        <taxon>Sordariomycetes</taxon>
        <taxon>Sordariomycetidae</taxon>
        <taxon>Sordariales</taxon>
        <taxon>Chaetomiaceae</taxon>
        <taxon>Thermothielavioides</taxon>
        <taxon>Thermothielavioides terrestris</taxon>
    </lineage>
</organism>
<feature type="compositionally biased region" description="Basic residues" evidence="1">
    <location>
        <begin position="8"/>
        <end position="20"/>
    </location>
</feature>
<dbReference type="EMBL" id="CP003010">
    <property type="protein sequence ID" value="AEO66248.1"/>
    <property type="molecule type" value="Genomic_DNA"/>
</dbReference>
<keyword evidence="3" id="KW-1185">Reference proteome</keyword>
<dbReference type="RefSeq" id="XP_003652584.1">
    <property type="nucleotide sequence ID" value="XM_003652536.1"/>
</dbReference>
<feature type="compositionally biased region" description="Basic residues" evidence="1">
    <location>
        <begin position="54"/>
        <end position="70"/>
    </location>
</feature>
<sequence>MPAATARPPRRTRRSTRAPGKRTWPSGGATSRRERAPLDAFFDLIHAYHVRNVARRQPHRARPRRRHGAGQHRGAPAGLAVLPPADQLARMSFVRAGAEGLAVQSAEAIGGGPGVKRKVTFPLVLILATLRARERNLLGFGGLLAVDADGDGVAAKYYTYDYWGVVVDGCL</sequence>
<evidence type="ECO:0000313" key="2">
    <source>
        <dbReference type="EMBL" id="AEO66248.1"/>
    </source>
</evidence>
<accession>G2QYQ6</accession>
<evidence type="ECO:0000313" key="3">
    <source>
        <dbReference type="Proteomes" id="UP000008181"/>
    </source>
</evidence>
<feature type="region of interest" description="Disordered" evidence="1">
    <location>
        <begin position="54"/>
        <end position="79"/>
    </location>
</feature>
<evidence type="ECO:0000256" key="1">
    <source>
        <dbReference type="SAM" id="MobiDB-lite"/>
    </source>
</evidence>
<dbReference type="GeneID" id="11515261"/>
<dbReference type="AlphaFoldDB" id="G2QYQ6"/>
<dbReference type="Proteomes" id="UP000008181">
    <property type="component" value="Chromosome 2"/>
</dbReference>
<reference evidence="2 3" key="1">
    <citation type="journal article" date="2011" name="Nat. Biotechnol.">
        <title>Comparative genomic analysis of the thermophilic biomass-degrading fungi Myceliophthora thermophila and Thielavia terrestris.</title>
        <authorList>
            <person name="Berka R.M."/>
            <person name="Grigoriev I.V."/>
            <person name="Otillar R."/>
            <person name="Salamov A."/>
            <person name="Grimwood J."/>
            <person name="Reid I."/>
            <person name="Ishmael N."/>
            <person name="John T."/>
            <person name="Darmond C."/>
            <person name="Moisan M.-C."/>
            <person name="Henrissat B."/>
            <person name="Coutinho P.M."/>
            <person name="Lombard V."/>
            <person name="Natvig D.O."/>
            <person name="Lindquist E."/>
            <person name="Schmutz J."/>
            <person name="Lucas S."/>
            <person name="Harris P."/>
            <person name="Powlowski J."/>
            <person name="Bellemare A."/>
            <person name="Taylor D."/>
            <person name="Butler G."/>
            <person name="de Vries R.P."/>
            <person name="Allijn I.E."/>
            <person name="van den Brink J."/>
            <person name="Ushinsky S."/>
            <person name="Storms R."/>
            <person name="Powell A.J."/>
            <person name="Paulsen I.T."/>
            <person name="Elbourne L.D.H."/>
            <person name="Baker S.E."/>
            <person name="Magnuson J."/>
            <person name="LaBoissiere S."/>
            <person name="Clutterbuck A.J."/>
            <person name="Martinez D."/>
            <person name="Wogulis M."/>
            <person name="de Leon A.L."/>
            <person name="Rey M.W."/>
            <person name="Tsang A."/>
        </authorList>
    </citation>
    <scope>NUCLEOTIDE SEQUENCE [LARGE SCALE GENOMIC DNA]</scope>
    <source>
        <strain evidence="3">ATCC 38088 / NRRL 8126</strain>
    </source>
</reference>
<name>G2QYQ6_THETT</name>
<proteinExistence type="predicted"/>
<feature type="region of interest" description="Disordered" evidence="1">
    <location>
        <begin position="1"/>
        <end position="32"/>
    </location>
</feature>
<dbReference type="KEGG" id="ttt:THITE_2087720"/>
<gene>
    <name evidence="2" type="ORF">THITE_2087720</name>
</gene>
<dbReference type="HOGENOM" id="CLU_1563962_0_0_1"/>
<protein>
    <submittedName>
        <fullName evidence="2">Uncharacterized protein</fullName>
    </submittedName>
</protein>